<protein>
    <submittedName>
        <fullName evidence="2">Uncharacterized protein</fullName>
    </submittedName>
</protein>
<dbReference type="EMBL" id="JBHYPX010000012">
    <property type="protein sequence ID" value="MFE1352071.1"/>
    <property type="molecule type" value="Genomic_DNA"/>
</dbReference>
<gene>
    <name evidence="2" type="ORF">ACFW6T_08805</name>
</gene>
<evidence type="ECO:0000313" key="3">
    <source>
        <dbReference type="Proteomes" id="UP001599542"/>
    </source>
</evidence>
<reference evidence="2 3" key="1">
    <citation type="submission" date="2024-09" db="EMBL/GenBank/DDBJ databases">
        <title>The Natural Products Discovery Center: Release of the First 8490 Sequenced Strains for Exploring Actinobacteria Biosynthetic Diversity.</title>
        <authorList>
            <person name="Kalkreuter E."/>
            <person name="Kautsar S.A."/>
            <person name="Yang D."/>
            <person name="Bader C.D."/>
            <person name="Teijaro C.N."/>
            <person name="Fluegel L."/>
            <person name="Davis C.M."/>
            <person name="Simpson J.R."/>
            <person name="Lauterbach L."/>
            <person name="Steele A.D."/>
            <person name="Gui C."/>
            <person name="Meng S."/>
            <person name="Li G."/>
            <person name="Viehrig K."/>
            <person name="Ye F."/>
            <person name="Su P."/>
            <person name="Kiefer A.F."/>
            <person name="Nichols A."/>
            <person name="Cepeda A.J."/>
            <person name="Yan W."/>
            <person name="Fan B."/>
            <person name="Jiang Y."/>
            <person name="Adhikari A."/>
            <person name="Zheng C.-J."/>
            <person name="Schuster L."/>
            <person name="Cowan T.M."/>
            <person name="Smanski M.J."/>
            <person name="Chevrette M.G."/>
            <person name="De Carvalho L.P.S."/>
            <person name="Shen B."/>
        </authorList>
    </citation>
    <scope>NUCLEOTIDE SEQUENCE [LARGE SCALE GENOMIC DNA]</scope>
    <source>
        <strain evidence="2 3">NPDC058753</strain>
    </source>
</reference>
<organism evidence="2 3">
    <name type="scientific">Kitasatospora phosalacinea</name>
    <dbReference type="NCBI Taxonomy" id="2065"/>
    <lineage>
        <taxon>Bacteria</taxon>
        <taxon>Bacillati</taxon>
        <taxon>Actinomycetota</taxon>
        <taxon>Actinomycetes</taxon>
        <taxon>Kitasatosporales</taxon>
        <taxon>Streptomycetaceae</taxon>
        <taxon>Kitasatospora</taxon>
    </lineage>
</organism>
<keyword evidence="3" id="KW-1185">Reference proteome</keyword>
<feature type="compositionally biased region" description="Basic and acidic residues" evidence="1">
    <location>
        <begin position="13"/>
        <end position="28"/>
    </location>
</feature>
<evidence type="ECO:0000313" key="2">
    <source>
        <dbReference type="EMBL" id="MFE1352071.1"/>
    </source>
</evidence>
<comment type="caution">
    <text evidence="2">The sequence shown here is derived from an EMBL/GenBank/DDBJ whole genome shotgun (WGS) entry which is preliminary data.</text>
</comment>
<proteinExistence type="predicted"/>
<accession>A0ABW6GH72</accession>
<dbReference type="RefSeq" id="WP_380316366.1">
    <property type="nucleotide sequence ID" value="NZ_JBHYPW010000002.1"/>
</dbReference>
<dbReference type="Proteomes" id="UP001599542">
    <property type="component" value="Unassembled WGS sequence"/>
</dbReference>
<sequence>MVQCRPAYFVAEDTGRRAEPGDGLRELGESGAGGEESGDRTG</sequence>
<name>A0ABW6GH72_9ACTN</name>
<evidence type="ECO:0000256" key="1">
    <source>
        <dbReference type="SAM" id="MobiDB-lite"/>
    </source>
</evidence>
<feature type="region of interest" description="Disordered" evidence="1">
    <location>
        <begin position="13"/>
        <end position="42"/>
    </location>
</feature>